<dbReference type="Proteomes" id="UP000663873">
    <property type="component" value="Unassembled WGS sequence"/>
</dbReference>
<evidence type="ECO:0000313" key="2">
    <source>
        <dbReference type="EMBL" id="CAF4965157.1"/>
    </source>
</evidence>
<feature type="compositionally biased region" description="Basic and acidic residues" evidence="1">
    <location>
        <begin position="69"/>
        <end position="80"/>
    </location>
</feature>
<dbReference type="EMBL" id="CAJOBP010097010">
    <property type="protein sequence ID" value="CAF4965157.1"/>
    <property type="molecule type" value="Genomic_DNA"/>
</dbReference>
<dbReference type="EMBL" id="CAJOBR010071417">
    <property type="protein sequence ID" value="CAF5100844.1"/>
    <property type="molecule type" value="Genomic_DNA"/>
</dbReference>
<dbReference type="Proteomes" id="UP000663848">
    <property type="component" value="Unassembled WGS sequence"/>
</dbReference>
<dbReference type="AlphaFoldDB" id="A0A822EG33"/>
<proteinExistence type="predicted"/>
<feature type="compositionally biased region" description="Polar residues" evidence="1">
    <location>
        <begin position="58"/>
        <end position="68"/>
    </location>
</feature>
<feature type="region of interest" description="Disordered" evidence="1">
    <location>
        <begin position="58"/>
        <end position="80"/>
    </location>
</feature>
<evidence type="ECO:0000313" key="6">
    <source>
        <dbReference type="Proteomes" id="UP000663873"/>
    </source>
</evidence>
<dbReference type="EMBL" id="CAJOBR010083545">
    <property type="protein sequence ID" value="CAF5128608.1"/>
    <property type="molecule type" value="Genomic_DNA"/>
</dbReference>
<protein>
    <submittedName>
        <fullName evidence="3">Uncharacterized protein</fullName>
    </submittedName>
</protein>
<evidence type="ECO:0000313" key="4">
    <source>
        <dbReference type="EMBL" id="CAF5128608.1"/>
    </source>
</evidence>
<gene>
    <name evidence="3" type="ORF">QYT958_LOCUS44831</name>
    <name evidence="4" type="ORF">QYT958_LOCUS46589</name>
    <name evidence="2" type="ORF">UJA718_LOCUS48454</name>
</gene>
<name>A0A822EG33_9BILA</name>
<keyword evidence="6" id="KW-1185">Reference proteome</keyword>
<evidence type="ECO:0000313" key="3">
    <source>
        <dbReference type="EMBL" id="CAF5100844.1"/>
    </source>
</evidence>
<organism evidence="3 5">
    <name type="scientific">Rotaria socialis</name>
    <dbReference type="NCBI Taxonomy" id="392032"/>
    <lineage>
        <taxon>Eukaryota</taxon>
        <taxon>Metazoa</taxon>
        <taxon>Spiralia</taxon>
        <taxon>Gnathifera</taxon>
        <taxon>Rotifera</taxon>
        <taxon>Eurotatoria</taxon>
        <taxon>Bdelloidea</taxon>
        <taxon>Philodinida</taxon>
        <taxon>Philodinidae</taxon>
        <taxon>Rotaria</taxon>
    </lineage>
</organism>
<sequence length="80" mass="9001">MADYLSRSPVELAEEDIDERIQYESKFTQTDLSLSSSNNSIPLKITTAITRAQAKLQQQITATPSNTTTDEKTKELIPQR</sequence>
<feature type="non-terminal residue" evidence="3">
    <location>
        <position position="1"/>
    </location>
</feature>
<reference evidence="3" key="1">
    <citation type="submission" date="2021-02" db="EMBL/GenBank/DDBJ databases">
        <authorList>
            <person name="Nowell W R."/>
        </authorList>
    </citation>
    <scope>NUCLEOTIDE SEQUENCE</scope>
</reference>
<evidence type="ECO:0000256" key="1">
    <source>
        <dbReference type="SAM" id="MobiDB-lite"/>
    </source>
</evidence>
<feature type="non-terminal residue" evidence="3">
    <location>
        <position position="80"/>
    </location>
</feature>
<evidence type="ECO:0000313" key="5">
    <source>
        <dbReference type="Proteomes" id="UP000663848"/>
    </source>
</evidence>
<comment type="caution">
    <text evidence="3">The sequence shown here is derived from an EMBL/GenBank/DDBJ whole genome shotgun (WGS) entry which is preliminary data.</text>
</comment>
<accession>A0A822EG33</accession>